<evidence type="ECO:0000256" key="3">
    <source>
        <dbReference type="ARBA" id="ARBA00023136"/>
    </source>
</evidence>
<dbReference type="PANTHER" id="PTHR11860">
    <property type="entry name" value="POLYMERIC-IMMUNOGLOBULIN RECEPTOR"/>
    <property type="match status" value="1"/>
</dbReference>
<dbReference type="AlphaFoldDB" id="A0AAD7W176"/>
<protein>
    <recommendedName>
        <fullName evidence="6">Ig-like domain-containing protein</fullName>
    </recommendedName>
</protein>
<feature type="compositionally biased region" description="Polar residues" evidence="4">
    <location>
        <begin position="258"/>
        <end position="270"/>
    </location>
</feature>
<dbReference type="GO" id="GO:0004888">
    <property type="term" value="F:transmembrane signaling receptor activity"/>
    <property type="evidence" value="ECO:0007669"/>
    <property type="project" value="TreeGrafter"/>
</dbReference>
<dbReference type="InterPro" id="IPR013106">
    <property type="entry name" value="Ig_V-set"/>
</dbReference>
<sequence length="320" mass="35467">MKILCLALFLQSSVQLQCEPRQVQATIGGSFTLTCQYDTGPFLFSQKYWCLGESRNTCEILTDTDGFTKEGLKGRIVIHDAHRRGLFVIMRDLQFADTGKYWVGINKMYADVMTKISITVSEVAVSKPRVSFLSPSSETCWGQSLTLRCRSELGTNVRYTWRKAEGSRDVTLQGATDLRLHCGIVGDGERYYCVASNSVSTERSRPVSAQLLRPAGEDCVYILAMDGEPQYDCWHRLRTTTVPSLETTPTTEEDRGSASLSTPVNHSGGVNASMREWPGVPVWYEALRWLLLASLLAALCLARSCSPGPAPRVRGTRTSS</sequence>
<feature type="chain" id="PRO_5042175047" description="Ig-like domain-containing protein" evidence="5">
    <location>
        <begin position="19"/>
        <end position="320"/>
    </location>
</feature>
<evidence type="ECO:0000256" key="5">
    <source>
        <dbReference type="SAM" id="SignalP"/>
    </source>
</evidence>
<comment type="subcellular location">
    <subcellularLocation>
        <location evidence="1">Membrane</location>
    </subcellularLocation>
</comment>
<keyword evidence="2" id="KW-0812">Transmembrane</keyword>
<evidence type="ECO:0000313" key="7">
    <source>
        <dbReference type="EMBL" id="KAJ8372661.1"/>
    </source>
</evidence>
<evidence type="ECO:0000256" key="2">
    <source>
        <dbReference type="ARBA" id="ARBA00022692"/>
    </source>
</evidence>
<comment type="caution">
    <text evidence="7">The sequence shown here is derived from an EMBL/GenBank/DDBJ whole genome shotgun (WGS) entry which is preliminary data.</text>
</comment>
<dbReference type="Gene3D" id="2.60.40.10">
    <property type="entry name" value="Immunoglobulins"/>
    <property type="match status" value="2"/>
</dbReference>
<evidence type="ECO:0000259" key="6">
    <source>
        <dbReference type="PROSITE" id="PS50835"/>
    </source>
</evidence>
<dbReference type="InterPro" id="IPR003599">
    <property type="entry name" value="Ig_sub"/>
</dbReference>
<dbReference type="InterPro" id="IPR013783">
    <property type="entry name" value="Ig-like_fold"/>
</dbReference>
<evidence type="ECO:0000256" key="4">
    <source>
        <dbReference type="SAM" id="MobiDB-lite"/>
    </source>
</evidence>
<dbReference type="PROSITE" id="PS50835">
    <property type="entry name" value="IG_LIKE"/>
    <property type="match status" value="1"/>
</dbReference>
<dbReference type="InterPro" id="IPR050671">
    <property type="entry name" value="CD300_family_receptors"/>
</dbReference>
<dbReference type="SUPFAM" id="SSF48726">
    <property type="entry name" value="Immunoglobulin"/>
    <property type="match status" value="2"/>
</dbReference>
<dbReference type="InterPro" id="IPR036179">
    <property type="entry name" value="Ig-like_dom_sf"/>
</dbReference>
<proteinExistence type="predicted"/>
<dbReference type="EMBL" id="JAINUG010000391">
    <property type="protein sequence ID" value="KAJ8372661.1"/>
    <property type="molecule type" value="Genomic_DNA"/>
</dbReference>
<dbReference type="GO" id="GO:0005886">
    <property type="term" value="C:plasma membrane"/>
    <property type="evidence" value="ECO:0007669"/>
    <property type="project" value="TreeGrafter"/>
</dbReference>
<keyword evidence="5" id="KW-0732">Signal</keyword>
<organism evidence="7 8">
    <name type="scientific">Aldrovandia affinis</name>
    <dbReference type="NCBI Taxonomy" id="143900"/>
    <lineage>
        <taxon>Eukaryota</taxon>
        <taxon>Metazoa</taxon>
        <taxon>Chordata</taxon>
        <taxon>Craniata</taxon>
        <taxon>Vertebrata</taxon>
        <taxon>Euteleostomi</taxon>
        <taxon>Actinopterygii</taxon>
        <taxon>Neopterygii</taxon>
        <taxon>Teleostei</taxon>
        <taxon>Notacanthiformes</taxon>
        <taxon>Halosauridae</taxon>
        <taxon>Aldrovandia</taxon>
    </lineage>
</organism>
<feature type="signal peptide" evidence="5">
    <location>
        <begin position="1"/>
        <end position="18"/>
    </location>
</feature>
<accession>A0AAD7W176</accession>
<dbReference type="SMART" id="SM00409">
    <property type="entry name" value="IG"/>
    <property type="match status" value="2"/>
</dbReference>
<gene>
    <name evidence="7" type="ORF">AAFF_G00280330</name>
</gene>
<evidence type="ECO:0000313" key="8">
    <source>
        <dbReference type="Proteomes" id="UP001221898"/>
    </source>
</evidence>
<dbReference type="Pfam" id="PF07686">
    <property type="entry name" value="V-set"/>
    <property type="match status" value="1"/>
</dbReference>
<feature type="region of interest" description="Disordered" evidence="4">
    <location>
        <begin position="244"/>
        <end position="271"/>
    </location>
</feature>
<dbReference type="InterPro" id="IPR007110">
    <property type="entry name" value="Ig-like_dom"/>
</dbReference>
<dbReference type="Proteomes" id="UP001221898">
    <property type="component" value="Unassembled WGS sequence"/>
</dbReference>
<keyword evidence="3" id="KW-0472">Membrane</keyword>
<dbReference type="PANTHER" id="PTHR11860:SF96">
    <property type="match status" value="1"/>
</dbReference>
<keyword evidence="8" id="KW-1185">Reference proteome</keyword>
<reference evidence="7" key="1">
    <citation type="journal article" date="2023" name="Science">
        <title>Genome structures resolve the early diversification of teleost fishes.</title>
        <authorList>
            <person name="Parey E."/>
            <person name="Louis A."/>
            <person name="Montfort J."/>
            <person name="Bouchez O."/>
            <person name="Roques C."/>
            <person name="Iampietro C."/>
            <person name="Lluch J."/>
            <person name="Castinel A."/>
            <person name="Donnadieu C."/>
            <person name="Desvignes T."/>
            <person name="Floi Bucao C."/>
            <person name="Jouanno E."/>
            <person name="Wen M."/>
            <person name="Mejri S."/>
            <person name="Dirks R."/>
            <person name="Jansen H."/>
            <person name="Henkel C."/>
            <person name="Chen W.J."/>
            <person name="Zahm M."/>
            <person name="Cabau C."/>
            <person name="Klopp C."/>
            <person name="Thompson A.W."/>
            <person name="Robinson-Rechavi M."/>
            <person name="Braasch I."/>
            <person name="Lecointre G."/>
            <person name="Bobe J."/>
            <person name="Postlethwait J.H."/>
            <person name="Berthelot C."/>
            <person name="Roest Crollius H."/>
            <person name="Guiguen Y."/>
        </authorList>
    </citation>
    <scope>NUCLEOTIDE SEQUENCE</scope>
    <source>
        <strain evidence="7">NC1722</strain>
    </source>
</reference>
<evidence type="ECO:0000256" key="1">
    <source>
        <dbReference type="ARBA" id="ARBA00004370"/>
    </source>
</evidence>
<feature type="domain" description="Ig-like" evidence="6">
    <location>
        <begin position="128"/>
        <end position="208"/>
    </location>
</feature>
<name>A0AAD7W176_9TELE</name>